<sequence length="210" mass="22038">MSLAARLWQDSAEQAAAARAHPFVRGLGDGSLPLPVFQVYVAQDAVFLEGFARAYALALARSPDRATLEAFADLISGVRDELRLHASYAEQWGVGVETAEPLPATAAYTDFLLATAALGGVGVTCAALAPCLRLYAHLGQGLDAEAAGPYAPWVRTYADPAFEALTGTLEDLLDRHAPDTPEVAAAYRRAMALELGFFSAALRAADGSSG</sequence>
<dbReference type="PANTHER" id="PTHR43198:SF2">
    <property type="entry name" value="SI:CH1073-67J19.1-RELATED"/>
    <property type="match status" value="1"/>
</dbReference>
<protein>
    <submittedName>
        <fullName evidence="3">Thiaminase II involved in salvage of thiamin pyrimidine moiety</fullName>
        <ecNumber evidence="3">3.5.99.2</ecNumber>
    </submittedName>
</protein>
<evidence type="ECO:0000259" key="2">
    <source>
        <dbReference type="Pfam" id="PF03070"/>
    </source>
</evidence>
<dbReference type="PANTHER" id="PTHR43198">
    <property type="entry name" value="BIFUNCTIONAL TH2 PROTEIN"/>
    <property type="match status" value="1"/>
</dbReference>
<dbReference type="GO" id="GO:0005829">
    <property type="term" value="C:cytosol"/>
    <property type="evidence" value="ECO:0007669"/>
    <property type="project" value="TreeGrafter"/>
</dbReference>
<dbReference type="Gene3D" id="1.20.910.10">
    <property type="entry name" value="Heme oxygenase-like"/>
    <property type="match status" value="1"/>
</dbReference>
<dbReference type="CDD" id="cd19368">
    <property type="entry name" value="TenA_C_AtTH2-like"/>
    <property type="match status" value="1"/>
</dbReference>
<proteinExistence type="predicted"/>
<feature type="domain" description="Thiaminase-2/PQQC" evidence="2">
    <location>
        <begin position="19"/>
        <end position="185"/>
    </location>
</feature>
<dbReference type="EMBL" id="CADCUE010000222">
    <property type="protein sequence ID" value="CAA9351205.1"/>
    <property type="molecule type" value="Genomic_DNA"/>
</dbReference>
<dbReference type="Pfam" id="PF03070">
    <property type="entry name" value="TENA_THI-4"/>
    <property type="match status" value="1"/>
</dbReference>
<keyword evidence="3" id="KW-0378">Hydrolase</keyword>
<reference evidence="3" key="1">
    <citation type="submission" date="2020-02" db="EMBL/GenBank/DDBJ databases">
        <authorList>
            <person name="Meier V. D."/>
        </authorList>
    </citation>
    <scope>NUCLEOTIDE SEQUENCE</scope>
    <source>
        <strain evidence="3">AVDCRST_MAG16</strain>
    </source>
</reference>
<dbReference type="InterPro" id="IPR004305">
    <property type="entry name" value="Thiaminase-2/PQQC"/>
</dbReference>
<name>A0A6J4M637_9ACTN</name>
<comment type="pathway">
    <text evidence="1">Cofactor biosynthesis; thiamine diphosphate biosynthesis.</text>
</comment>
<gene>
    <name evidence="3" type="ORF">AVDCRST_MAG16-2377</name>
</gene>
<evidence type="ECO:0000256" key="1">
    <source>
        <dbReference type="ARBA" id="ARBA00004948"/>
    </source>
</evidence>
<dbReference type="GO" id="GO:0050334">
    <property type="term" value="F:thiaminase activity"/>
    <property type="evidence" value="ECO:0007669"/>
    <property type="project" value="UniProtKB-EC"/>
</dbReference>
<accession>A0A6J4M637</accession>
<evidence type="ECO:0000313" key="3">
    <source>
        <dbReference type="EMBL" id="CAA9351205.1"/>
    </source>
</evidence>
<dbReference type="AlphaFoldDB" id="A0A6J4M637"/>
<dbReference type="SUPFAM" id="SSF48613">
    <property type="entry name" value="Heme oxygenase-like"/>
    <property type="match status" value="1"/>
</dbReference>
<dbReference type="EC" id="3.5.99.2" evidence="3"/>
<organism evidence="3">
    <name type="scientific">uncultured Frankineae bacterium</name>
    <dbReference type="NCBI Taxonomy" id="437475"/>
    <lineage>
        <taxon>Bacteria</taxon>
        <taxon>Bacillati</taxon>
        <taxon>Actinomycetota</taxon>
        <taxon>Actinomycetes</taxon>
        <taxon>Frankiales</taxon>
        <taxon>environmental samples</taxon>
    </lineage>
</organism>
<dbReference type="InterPro" id="IPR050967">
    <property type="entry name" value="Thiamine_Salvage_TenA"/>
</dbReference>
<dbReference type="InterPro" id="IPR016084">
    <property type="entry name" value="Haem_Oase-like_multi-hlx"/>
</dbReference>